<keyword evidence="4" id="KW-1185">Reference proteome</keyword>
<evidence type="ECO:0000313" key="3">
    <source>
        <dbReference type="EMBL" id="ELA47281.1"/>
    </source>
</evidence>
<evidence type="ECO:0000256" key="1">
    <source>
        <dbReference type="SAM" id="MobiDB-lite"/>
    </source>
</evidence>
<feature type="chain" id="PRO_5003960386" evidence="2">
    <location>
        <begin position="17"/>
        <end position="218"/>
    </location>
</feature>
<sequence length="218" mass="24820">MWIALLVLIMGRFINTYEIAVEYWEYENALNTWEEVMVMIMRKFSRFRANGRSGGRDNRSSGRDNRSGGKDNRSGATNGESNRGGKDKDSDSCSTDTYFDVYLYEKQKRKEKRKNRKLHRKQSTHIELTTLVDANDAINALSMRDSDDAIHVNTSNAPPSSTSPCGNDGITTINTRNAQHNDVVGDVTVKEYVKACAKQVEDVEEEYFAFNDFTLLYD</sequence>
<name>L2GUD1_VAVCU</name>
<proteinExistence type="predicted"/>
<feature type="signal peptide" evidence="2">
    <location>
        <begin position="1"/>
        <end position="16"/>
    </location>
</feature>
<organism evidence="3 4">
    <name type="scientific">Vavraia culicis (isolate floridensis)</name>
    <name type="common">Microsporidian parasite</name>
    <dbReference type="NCBI Taxonomy" id="948595"/>
    <lineage>
        <taxon>Eukaryota</taxon>
        <taxon>Fungi</taxon>
        <taxon>Fungi incertae sedis</taxon>
        <taxon>Microsporidia</taxon>
        <taxon>Pleistophoridae</taxon>
        <taxon>Vavraia</taxon>
    </lineage>
</organism>
<dbReference type="VEuPathDB" id="MicrosporidiaDB:VCUG_01277"/>
<dbReference type="GeneID" id="19879156"/>
<dbReference type="AlphaFoldDB" id="L2GUD1"/>
<gene>
    <name evidence="3" type="ORF">VCUG_01277</name>
</gene>
<feature type="region of interest" description="Disordered" evidence="1">
    <location>
        <begin position="50"/>
        <end position="93"/>
    </location>
</feature>
<dbReference type="EMBL" id="GL877421">
    <property type="protein sequence ID" value="ELA47281.1"/>
    <property type="molecule type" value="Genomic_DNA"/>
</dbReference>
<dbReference type="RefSeq" id="XP_008074295.1">
    <property type="nucleotide sequence ID" value="XM_008076104.1"/>
</dbReference>
<dbReference type="OMA" id="QSTHIEL"/>
<keyword evidence="2" id="KW-0732">Signal</keyword>
<accession>L2GUD1</accession>
<dbReference type="HOGENOM" id="CLU_1267752_0_0_1"/>
<feature type="compositionally biased region" description="Basic and acidic residues" evidence="1">
    <location>
        <begin position="54"/>
        <end position="73"/>
    </location>
</feature>
<evidence type="ECO:0000313" key="4">
    <source>
        <dbReference type="Proteomes" id="UP000011081"/>
    </source>
</evidence>
<dbReference type="InParanoid" id="L2GUD1"/>
<protein>
    <submittedName>
        <fullName evidence="3">Uncharacterized protein</fullName>
    </submittedName>
</protein>
<dbReference type="Proteomes" id="UP000011081">
    <property type="component" value="Unassembled WGS sequence"/>
</dbReference>
<reference evidence="4" key="1">
    <citation type="submission" date="2011-03" db="EMBL/GenBank/DDBJ databases">
        <title>The genome sequence of Vavraia culicis strain floridensis.</title>
        <authorList>
            <consortium name="The Broad Institute Genome Sequencing Platform"/>
            <person name="Cuomo C."/>
            <person name="Becnel J."/>
            <person name="Sanscrainte N."/>
            <person name="Young S.K."/>
            <person name="Zeng Q."/>
            <person name="Gargeya S."/>
            <person name="Fitzgerald M."/>
            <person name="Haas B."/>
            <person name="Abouelleil A."/>
            <person name="Alvarado L."/>
            <person name="Arachchi H.M."/>
            <person name="Berlin A."/>
            <person name="Chapman S.B."/>
            <person name="Gearin G."/>
            <person name="Goldberg J."/>
            <person name="Griggs A."/>
            <person name="Gujja S."/>
            <person name="Hansen M."/>
            <person name="Heiman D."/>
            <person name="Howarth C."/>
            <person name="Larimer J."/>
            <person name="Lui A."/>
            <person name="MacDonald P.J.P."/>
            <person name="McCowen C."/>
            <person name="Montmayeur A."/>
            <person name="Murphy C."/>
            <person name="Neiman D."/>
            <person name="Pearson M."/>
            <person name="Priest M."/>
            <person name="Roberts A."/>
            <person name="Saif S."/>
            <person name="Shea T."/>
            <person name="Sisk P."/>
            <person name="Stolte C."/>
            <person name="Sykes S."/>
            <person name="Wortman J."/>
            <person name="Nusbaum C."/>
            <person name="Birren B."/>
        </authorList>
    </citation>
    <scope>NUCLEOTIDE SEQUENCE [LARGE SCALE GENOMIC DNA]</scope>
    <source>
        <strain evidence="4">floridensis</strain>
    </source>
</reference>
<evidence type="ECO:0000256" key="2">
    <source>
        <dbReference type="SAM" id="SignalP"/>
    </source>
</evidence>